<keyword evidence="2" id="KW-1185">Reference proteome</keyword>
<sequence>MFVDLDGGLGGFDEFDAGAIVDDRAGVDESLHGGDGVAADVILLVLPDLRDSEVAAGQDGELCCFDVGDGGLFECVLVGDVDDRFDGDFDSAAASLGAGHSPRLSPRAACGG</sequence>
<proteinExistence type="predicted"/>
<dbReference type="RefSeq" id="WP_184783874.1">
    <property type="nucleotide sequence ID" value="NZ_JACHMG010000001.1"/>
</dbReference>
<gene>
    <name evidence="1" type="ORF">BJY18_006804</name>
</gene>
<name>A0A840J6I9_9PSEU</name>
<accession>A0A840J6I9</accession>
<evidence type="ECO:0000313" key="1">
    <source>
        <dbReference type="EMBL" id="MBB4689319.1"/>
    </source>
</evidence>
<evidence type="ECO:0000313" key="2">
    <source>
        <dbReference type="Proteomes" id="UP000581769"/>
    </source>
</evidence>
<dbReference type="Proteomes" id="UP000581769">
    <property type="component" value="Unassembled WGS sequence"/>
</dbReference>
<dbReference type="EMBL" id="JACHMG010000001">
    <property type="protein sequence ID" value="MBB4689319.1"/>
    <property type="molecule type" value="Genomic_DNA"/>
</dbReference>
<comment type="caution">
    <text evidence="1">The sequence shown here is derived from an EMBL/GenBank/DDBJ whole genome shotgun (WGS) entry which is preliminary data.</text>
</comment>
<protein>
    <submittedName>
        <fullName evidence="1">Uncharacterized protein</fullName>
    </submittedName>
</protein>
<organism evidence="1 2">
    <name type="scientific">Amycolatopsis jiangsuensis</name>
    <dbReference type="NCBI Taxonomy" id="1181879"/>
    <lineage>
        <taxon>Bacteria</taxon>
        <taxon>Bacillati</taxon>
        <taxon>Actinomycetota</taxon>
        <taxon>Actinomycetes</taxon>
        <taxon>Pseudonocardiales</taxon>
        <taxon>Pseudonocardiaceae</taxon>
        <taxon>Amycolatopsis</taxon>
    </lineage>
</organism>
<reference evidence="1 2" key="1">
    <citation type="submission" date="2020-08" db="EMBL/GenBank/DDBJ databases">
        <title>Sequencing the genomes of 1000 actinobacteria strains.</title>
        <authorList>
            <person name="Klenk H.-P."/>
        </authorList>
    </citation>
    <scope>NUCLEOTIDE SEQUENCE [LARGE SCALE GENOMIC DNA]</scope>
    <source>
        <strain evidence="1 2">DSM 45859</strain>
    </source>
</reference>
<dbReference type="AlphaFoldDB" id="A0A840J6I9"/>